<keyword evidence="6" id="KW-1185">Reference proteome</keyword>
<evidence type="ECO:0000256" key="3">
    <source>
        <dbReference type="ARBA" id="ARBA00023163"/>
    </source>
</evidence>
<gene>
    <name evidence="5" type="ORF">PSU4_00210</name>
</gene>
<dbReference type="InterPro" id="IPR008920">
    <property type="entry name" value="TF_FadR/GntR_C"/>
</dbReference>
<dbReference type="EMBL" id="BJVJ01000001">
    <property type="protein sequence ID" value="GEL21067.1"/>
    <property type="molecule type" value="Genomic_DNA"/>
</dbReference>
<feature type="domain" description="HTH gntR-type" evidence="4">
    <location>
        <begin position="9"/>
        <end position="77"/>
    </location>
</feature>
<dbReference type="GO" id="GO:0003677">
    <property type="term" value="F:DNA binding"/>
    <property type="evidence" value="ECO:0007669"/>
    <property type="project" value="UniProtKB-KW"/>
</dbReference>
<dbReference type="OrthoDB" id="3172099at2"/>
<evidence type="ECO:0000259" key="4">
    <source>
        <dbReference type="PROSITE" id="PS50949"/>
    </source>
</evidence>
<dbReference type="SMART" id="SM00345">
    <property type="entry name" value="HTH_GNTR"/>
    <property type="match status" value="1"/>
</dbReference>
<comment type="caution">
    <text evidence="5">The sequence shown here is derived from an EMBL/GenBank/DDBJ whole genome shotgun (WGS) entry which is preliminary data.</text>
</comment>
<evidence type="ECO:0000313" key="5">
    <source>
        <dbReference type="EMBL" id="GEL21067.1"/>
    </source>
</evidence>
<evidence type="ECO:0000256" key="2">
    <source>
        <dbReference type="ARBA" id="ARBA00023125"/>
    </source>
</evidence>
<keyword evidence="2" id="KW-0238">DNA-binding</keyword>
<dbReference type="SUPFAM" id="SSF46785">
    <property type="entry name" value="Winged helix' DNA-binding domain"/>
    <property type="match status" value="1"/>
</dbReference>
<dbReference type="PANTHER" id="PTHR43537">
    <property type="entry name" value="TRANSCRIPTIONAL REGULATOR, GNTR FAMILY"/>
    <property type="match status" value="1"/>
</dbReference>
<dbReference type="PRINTS" id="PR00035">
    <property type="entry name" value="HTHGNTR"/>
</dbReference>
<dbReference type="InterPro" id="IPR000524">
    <property type="entry name" value="Tscrpt_reg_HTH_GntR"/>
</dbReference>
<dbReference type="Pfam" id="PF07729">
    <property type="entry name" value="FCD"/>
    <property type="match status" value="1"/>
</dbReference>
<dbReference type="Proteomes" id="UP000321685">
    <property type="component" value="Unassembled WGS sequence"/>
</dbReference>
<dbReference type="InterPro" id="IPR011711">
    <property type="entry name" value="GntR_C"/>
</dbReference>
<keyword evidence="1" id="KW-0805">Transcription regulation</keyword>
<dbReference type="InterPro" id="IPR036390">
    <property type="entry name" value="WH_DNA-bd_sf"/>
</dbReference>
<dbReference type="GO" id="GO:0003700">
    <property type="term" value="F:DNA-binding transcription factor activity"/>
    <property type="evidence" value="ECO:0007669"/>
    <property type="project" value="InterPro"/>
</dbReference>
<dbReference type="AlphaFoldDB" id="A0A511D8Z1"/>
<sequence>MQRTGQSRTRLYVAVAQQLLTAIATGEYLPGTRLPGDRDLAERLDVSRATAREAILALELVGAVEVRHGDGTYVRAHPAVEAIEETALDVAPRELIEARRSVEPAVAALVATRVDTDTITRLQRIVDESAEIVADPAALTRFLALGLSFHAELALGCGNTILSGIVGQFVSAESHPLWVLINQLAVSSMAARQGQLDDHRRIVAAIRAGDTAEASRVMTDHLAAVDTVIFHPAASEAAPPAS</sequence>
<accession>A0A511D8Z1</accession>
<evidence type="ECO:0000256" key="1">
    <source>
        <dbReference type="ARBA" id="ARBA00023015"/>
    </source>
</evidence>
<dbReference type="SMART" id="SM00895">
    <property type="entry name" value="FCD"/>
    <property type="match status" value="1"/>
</dbReference>
<reference evidence="5 6" key="1">
    <citation type="submission" date="2019-07" db="EMBL/GenBank/DDBJ databases">
        <title>Whole genome shotgun sequence of Pseudonocardia sulfidoxydans NBRC 16205.</title>
        <authorList>
            <person name="Hosoyama A."/>
            <person name="Uohara A."/>
            <person name="Ohji S."/>
            <person name="Ichikawa N."/>
        </authorList>
    </citation>
    <scope>NUCLEOTIDE SEQUENCE [LARGE SCALE GENOMIC DNA]</scope>
    <source>
        <strain evidence="5 6">NBRC 16205</strain>
    </source>
</reference>
<proteinExistence type="predicted"/>
<dbReference type="RefSeq" id="WP_147101257.1">
    <property type="nucleotide sequence ID" value="NZ_BJVJ01000001.1"/>
</dbReference>
<name>A0A511D8Z1_9PSEU</name>
<dbReference type="PROSITE" id="PS50949">
    <property type="entry name" value="HTH_GNTR"/>
    <property type="match status" value="1"/>
</dbReference>
<dbReference type="Pfam" id="PF00392">
    <property type="entry name" value="GntR"/>
    <property type="match status" value="1"/>
</dbReference>
<dbReference type="CDD" id="cd07377">
    <property type="entry name" value="WHTH_GntR"/>
    <property type="match status" value="1"/>
</dbReference>
<dbReference type="Gene3D" id="1.20.120.530">
    <property type="entry name" value="GntR ligand-binding domain-like"/>
    <property type="match status" value="1"/>
</dbReference>
<dbReference type="InterPro" id="IPR036388">
    <property type="entry name" value="WH-like_DNA-bd_sf"/>
</dbReference>
<dbReference type="SUPFAM" id="SSF48008">
    <property type="entry name" value="GntR ligand-binding domain-like"/>
    <property type="match status" value="1"/>
</dbReference>
<keyword evidence="3" id="KW-0804">Transcription</keyword>
<organism evidence="5 6">
    <name type="scientific">Pseudonocardia sulfidoxydans NBRC 16205</name>
    <dbReference type="NCBI Taxonomy" id="1223511"/>
    <lineage>
        <taxon>Bacteria</taxon>
        <taxon>Bacillati</taxon>
        <taxon>Actinomycetota</taxon>
        <taxon>Actinomycetes</taxon>
        <taxon>Pseudonocardiales</taxon>
        <taxon>Pseudonocardiaceae</taxon>
        <taxon>Pseudonocardia</taxon>
    </lineage>
</organism>
<dbReference type="PANTHER" id="PTHR43537:SF5">
    <property type="entry name" value="UXU OPERON TRANSCRIPTIONAL REGULATOR"/>
    <property type="match status" value="1"/>
</dbReference>
<dbReference type="Gene3D" id="1.10.10.10">
    <property type="entry name" value="Winged helix-like DNA-binding domain superfamily/Winged helix DNA-binding domain"/>
    <property type="match status" value="1"/>
</dbReference>
<evidence type="ECO:0000313" key="6">
    <source>
        <dbReference type="Proteomes" id="UP000321685"/>
    </source>
</evidence>
<protein>
    <submittedName>
        <fullName evidence="5">GntR family transcriptional regulator</fullName>
    </submittedName>
</protein>